<feature type="compositionally biased region" description="Polar residues" evidence="1">
    <location>
        <begin position="167"/>
        <end position="177"/>
    </location>
</feature>
<dbReference type="Pfam" id="PF15996">
    <property type="entry name" value="PNISR"/>
    <property type="match status" value="1"/>
</dbReference>
<feature type="compositionally biased region" description="Basic and acidic residues" evidence="1">
    <location>
        <begin position="684"/>
        <end position="697"/>
    </location>
</feature>
<feature type="compositionally biased region" description="Low complexity" evidence="1">
    <location>
        <begin position="566"/>
        <end position="581"/>
    </location>
</feature>
<evidence type="ECO:0000313" key="2">
    <source>
        <dbReference type="EMBL" id="GJT47497.1"/>
    </source>
</evidence>
<dbReference type="Proteomes" id="UP001151760">
    <property type="component" value="Unassembled WGS sequence"/>
</dbReference>
<feature type="compositionally biased region" description="Basic residues" evidence="1">
    <location>
        <begin position="887"/>
        <end position="902"/>
    </location>
</feature>
<sequence length="980" mass="107763">MDFRYARPPPSDPQQQQPPLLPPQQPWHSGQFQYHSPQQPWPPQHSDQHLPPPPPYAAAPPPPPVPYNYSHPNRPPPPQAHYPPVNQEWSNTTWGHQAWDYSAQNKNEDDWAARARAWAASKTVTDDQQQQQQQQQQQSHSVPASRPEEINYQGQYSQNPDPPYPEYQQNSHPLVNYQQYPSFPPPPRPPANQFQEPSFNSGYAADGQFSYPARDGNLPNSAAAYSHQDNGPTSLSGHQQEVPSSYSSVAGKEEPRDMNGQSYQPSHMHFAPAPQHQVQPSISPNDRSMSIEQPHYAYNNSSAEPTTDLSNQPLDFGPRYGHDHDPYGQSTYGHESGGSTGGLSTATAIPSINAWNASATPGMPYPSIPPVHPTGQQADLSPASMHSAPLFGGMAGPGFQPGMPSANTAFPIGTSNAFNATNAFPGDTYGIPGFSERPKKASVPNWLKEEIIKKKPFIGSSAPGLSRQDTESNEDDDMDRPLGKGEQVDGKSMESSRSTEEESEDEDQVEAARTAVINQEIKRILTDVLLKVTDELFDEIATQVIEEDDLNVEVGPKAVTSRDTISVSSSAATTPKSSAKVLIPAKTQGTDLDDANGKSSSSSPGDVLGLGNYASDDDDDEDKEVQNSSIPSSTSSRPTVHLAVNGSSQVDDGKVPDKKSLKEESDSHGVGPNGATDDYNDNSSAEKVKPDNPDVSKSKQSVRGTDAGKHELLVKGGLNTENTVSDDAQGRSPRNGVDKNDNKRRSSSKNYNGEVESGKDKKRMKADENSKIQDEKHIMREKKDDQNGSKEKLKERDLEKRVSKNEIKDDKKERDRDRRSHAKEDDRKRERKDEKNEKKHKRERSSSPGRHKRDRSLSPGRHRNSKDNSSVSRAHGSSDSSSSDSRRKVRSKRHRSPSPVRSRRKCWVPSQCLFELTVLACGIVSFLDKCQGLHLASVLSTGILTILLKAPGKGGGQDQEPEDDNVADCIFEDYNHATDL</sequence>
<feature type="region of interest" description="Disordered" evidence="1">
    <location>
        <begin position="458"/>
        <end position="511"/>
    </location>
</feature>
<comment type="caution">
    <text evidence="2">The sequence shown here is derived from an EMBL/GenBank/DDBJ whole genome shotgun (WGS) entry which is preliminary data.</text>
</comment>
<organism evidence="2 3">
    <name type="scientific">Tanacetum coccineum</name>
    <dbReference type="NCBI Taxonomy" id="301880"/>
    <lineage>
        <taxon>Eukaryota</taxon>
        <taxon>Viridiplantae</taxon>
        <taxon>Streptophyta</taxon>
        <taxon>Embryophyta</taxon>
        <taxon>Tracheophyta</taxon>
        <taxon>Spermatophyta</taxon>
        <taxon>Magnoliopsida</taxon>
        <taxon>eudicotyledons</taxon>
        <taxon>Gunneridae</taxon>
        <taxon>Pentapetalae</taxon>
        <taxon>asterids</taxon>
        <taxon>campanulids</taxon>
        <taxon>Asterales</taxon>
        <taxon>Asteraceae</taxon>
        <taxon>Asteroideae</taxon>
        <taxon>Anthemideae</taxon>
        <taxon>Anthemidinae</taxon>
        <taxon>Tanacetum</taxon>
    </lineage>
</organism>
<feature type="region of interest" description="Disordered" evidence="1">
    <location>
        <begin position="1"/>
        <end position="90"/>
    </location>
</feature>
<feature type="compositionally biased region" description="Low complexity" evidence="1">
    <location>
        <begin position="869"/>
        <end position="883"/>
    </location>
</feature>
<protein>
    <submittedName>
        <fullName evidence="2">Arginine/serine-rich protein PNISR isoform X2</fullName>
    </submittedName>
</protein>
<feature type="compositionally biased region" description="Low complexity" evidence="1">
    <location>
        <begin position="628"/>
        <end position="639"/>
    </location>
</feature>
<feature type="compositionally biased region" description="Polar residues" evidence="1">
    <location>
        <begin position="227"/>
        <end position="248"/>
    </location>
</feature>
<keyword evidence="3" id="KW-1185">Reference proteome</keyword>
<feature type="compositionally biased region" description="Basic and acidic residues" evidence="1">
    <location>
        <begin position="765"/>
        <end position="837"/>
    </location>
</feature>
<feature type="compositionally biased region" description="Low complexity" evidence="1">
    <location>
        <begin position="128"/>
        <end position="138"/>
    </location>
</feature>
<feature type="compositionally biased region" description="Pro residues" evidence="1">
    <location>
        <begin position="50"/>
        <end position="66"/>
    </location>
</feature>
<feature type="compositionally biased region" description="Polar residues" evidence="1">
    <location>
        <begin position="298"/>
        <end position="313"/>
    </location>
</feature>
<reference evidence="2" key="2">
    <citation type="submission" date="2022-01" db="EMBL/GenBank/DDBJ databases">
        <authorList>
            <person name="Yamashiro T."/>
            <person name="Shiraishi A."/>
            <person name="Satake H."/>
            <person name="Nakayama K."/>
        </authorList>
    </citation>
    <scope>NUCLEOTIDE SEQUENCE</scope>
</reference>
<accession>A0ABQ5E9D4</accession>
<gene>
    <name evidence="2" type="ORF">Tco_0956212</name>
</gene>
<dbReference type="EMBL" id="BQNB010016072">
    <property type="protein sequence ID" value="GJT47497.1"/>
    <property type="molecule type" value="Genomic_DNA"/>
</dbReference>
<feature type="compositionally biased region" description="Basic and acidic residues" evidence="1">
    <location>
        <begin position="479"/>
        <end position="500"/>
    </location>
</feature>
<evidence type="ECO:0000256" key="1">
    <source>
        <dbReference type="SAM" id="MobiDB-lite"/>
    </source>
</evidence>
<name>A0ABQ5E9D4_9ASTR</name>
<reference evidence="2" key="1">
    <citation type="journal article" date="2022" name="Int. J. Mol. Sci.">
        <title>Draft Genome of Tanacetum Coccineum: Genomic Comparison of Closely Related Tanacetum-Family Plants.</title>
        <authorList>
            <person name="Yamashiro T."/>
            <person name="Shiraishi A."/>
            <person name="Nakayama K."/>
            <person name="Satake H."/>
        </authorList>
    </citation>
    <scope>NUCLEOTIDE SEQUENCE</scope>
</reference>
<feature type="compositionally biased region" description="Basic residues" evidence="1">
    <location>
        <begin position="838"/>
        <end position="864"/>
    </location>
</feature>
<evidence type="ECO:0000313" key="3">
    <source>
        <dbReference type="Proteomes" id="UP001151760"/>
    </source>
</evidence>
<proteinExistence type="predicted"/>
<dbReference type="InterPro" id="IPR031937">
    <property type="entry name" value="PNISR"/>
</dbReference>
<feature type="compositionally biased region" description="Polar residues" evidence="1">
    <location>
        <begin position="276"/>
        <end position="291"/>
    </location>
</feature>
<feature type="compositionally biased region" description="Basic and acidic residues" evidence="1">
    <location>
        <begin position="651"/>
        <end position="667"/>
    </location>
</feature>
<feature type="region of interest" description="Disordered" evidence="1">
    <location>
        <begin position="559"/>
        <end position="902"/>
    </location>
</feature>
<feature type="region of interest" description="Disordered" evidence="1">
    <location>
        <begin position="105"/>
        <end position="315"/>
    </location>
</feature>